<gene>
    <name evidence="2" type="ORF">BWZ43_16545</name>
</gene>
<dbReference type="CDD" id="cd04692">
    <property type="entry name" value="NUDIX_Hydrolase"/>
    <property type="match status" value="1"/>
</dbReference>
<dbReference type="PROSITE" id="PS51462">
    <property type="entry name" value="NUDIX"/>
    <property type="match status" value="1"/>
</dbReference>
<dbReference type="EMBL" id="MTLA01000211">
    <property type="protein sequence ID" value="OOP67292.1"/>
    <property type="molecule type" value="Genomic_DNA"/>
</dbReference>
<name>A0A8E2I5Z0_9BACI</name>
<reference evidence="2 3" key="1">
    <citation type="submission" date="2017-01" db="EMBL/GenBank/DDBJ databases">
        <title>Draft genome sequence of Bacillus oleronius.</title>
        <authorList>
            <person name="Allam M."/>
        </authorList>
    </citation>
    <scope>NUCLEOTIDE SEQUENCE [LARGE SCALE GENOMIC DNA]</scope>
    <source>
        <strain evidence="2 3">DSM 9356</strain>
    </source>
</reference>
<dbReference type="GO" id="GO:0016787">
    <property type="term" value="F:hydrolase activity"/>
    <property type="evidence" value="ECO:0007669"/>
    <property type="project" value="UniProtKB-KW"/>
</dbReference>
<dbReference type="RefSeq" id="WP_078110746.1">
    <property type="nucleotide sequence ID" value="NZ_CP065424.1"/>
</dbReference>
<keyword evidence="3" id="KW-1185">Reference proteome</keyword>
<evidence type="ECO:0000313" key="3">
    <source>
        <dbReference type="Proteomes" id="UP000189761"/>
    </source>
</evidence>
<evidence type="ECO:0000313" key="2">
    <source>
        <dbReference type="EMBL" id="OOP67292.1"/>
    </source>
</evidence>
<feature type="domain" description="Nudix hydrolase" evidence="1">
    <location>
        <begin position="27"/>
        <end position="166"/>
    </location>
</feature>
<dbReference type="PANTHER" id="PTHR10885:SF0">
    <property type="entry name" value="ISOPENTENYL-DIPHOSPHATE DELTA-ISOMERASE"/>
    <property type="match status" value="1"/>
</dbReference>
<accession>A0A8E2I5Z0</accession>
<dbReference type="InterPro" id="IPR015797">
    <property type="entry name" value="NUDIX_hydrolase-like_dom_sf"/>
</dbReference>
<dbReference type="AlphaFoldDB" id="A0A8E2I5Z0"/>
<organism evidence="2 3">
    <name type="scientific">Heyndrickxia oleronia</name>
    <dbReference type="NCBI Taxonomy" id="38875"/>
    <lineage>
        <taxon>Bacteria</taxon>
        <taxon>Bacillati</taxon>
        <taxon>Bacillota</taxon>
        <taxon>Bacilli</taxon>
        <taxon>Bacillales</taxon>
        <taxon>Bacillaceae</taxon>
        <taxon>Heyndrickxia</taxon>
    </lineage>
</organism>
<dbReference type="InterPro" id="IPR000086">
    <property type="entry name" value="NUDIX_hydrolase_dom"/>
</dbReference>
<dbReference type="PANTHER" id="PTHR10885">
    <property type="entry name" value="ISOPENTENYL-DIPHOSPHATE DELTA-ISOMERASE"/>
    <property type="match status" value="1"/>
</dbReference>
<keyword evidence="2" id="KW-0378">Hydrolase</keyword>
<comment type="caution">
    <text evidence="2">The sequence shown here is derived from an EMBL/GenBank/DDBJ whole genome shotgun (WGS) entry which is preliminary data.</text>
</comment>
<evidence type="ECO:0000259" key="1">
    <source>
        <dbReference type="PROSITE" id="PS51462"/>
    </source>
</evidence>
<dbReference type="Gene3D" id="3.90.79.10">
    <property type="entry name" value="Nucleoside Triphosphate Pyrophosphohydrolase"/>
    <property type="match status" value="1"/>
</dbReference>
<sequence length="211" mass="25071">MEYLKIFNEEKEPIGIASREEVHKKGYWHETFQCWFISKCKDKWFVLLQIRSSNKKDYPNLIDITAAGHIMADEAVVDGVREIQEELGINVKFNELISLGMIDYSVKHKNLIDNELANVFLYKSNHTFDDFTLQKEEVSGIVRIEFSSFYEFCTGMQEEVRIQGFVFNQKHDRVHINRIAKKHEFVPHERSYYETIARRIKEKIEEENEGR</sequence>
<proteinExistence type="predicted"/>
<dbReference type="Proteomes" id="UP000189761">
    <property type="component" value="Unassembled WGS sequence"/>
</dbReference>
<dbReference type="SUPFAM" id="SSF55811">
    <property type="entry name" value="Nudix"/>
    <property type="match status" value="1"/>
</dbReference>
<protein>
    <submittedName>
        <fullName evidence="2">NUDIX hydrolase</fullName>
    </submittedName>
</protein>